<dbReference type="AlphaFoldDB" id="A0A918C977"/>
<evidence type="ECO:0000313" key="3">
    <source>
        <dbReference type="EMBL" id="GGR12021.1"/>
    </source>
</evidence>
<feature type="transmembrane region" description="Helical" evidence="1">
    <location>
        <begin position="39"/>
        <end position="55"/>
    </location>
</feature>
<keyword evidence="1" id="KW-1133">Transmembrane helix</keyword>
<gene>
    <name evidence="3" type="ORF">GCM10010196_00520</name>
</gene>
<dbReference type="EMBL" id="BMRJ01000001">
    <property type="protein sequence ID" value="GGR12021.1"/>
    <property type="molecule type" value="Genomic_DNA"/>
</dbReference>
<reference evidence="3" key="1">
    <citation type="journal article" date="2014" name="Int. J. Syst. Evol. Microbiol.">
        <title>Complete genome sequence of Corynebacterium casei LMG S-19264T (=DSM 44701T), isolated from a smear-ripened cheese.</title>
        <authorList>
            <consortium name="US DOE Joint Genome Institute (JGI-PGF)"/>
            <person name="Walter F."/>
            <person name="Albersmeier A."/>
            <person name="Kalinowski J."/>
            <person name="Ruckert C."/>
        </authorList>
    </citation>
    <scope>NUCLEOTIDE SEQUENCE</scope>
    <source>
        <strain evidence="3">JCM 3346</strain>
    </source>
</reference>
<organism evidence="3 4">
    <name type="scientific">Agromyces mediolanus</name>
    <name type="common">Corynebacterium mediolanum</name>
    <dbReference type="NCBI Taxonomy" id="41986"/>
    <lineage>
        <taxon>Bacteria</taxon>
        <taxon>Bacillati</taxon>
        <taxon>Actinomycetota</taxon>
        <taxon>Actinomycetes</taxon>
        <taxon>Micrococcales</taxon>
        <taxon>Microbacteriaceae</taxon>
        <taxon>Agromyces</taxon>
    </lineage>
</organism>
<accession>A0A918C977</accession>
<evidence type="ECO:0000256" key="1">
    <source>
        <dbReference type="SAM" id="Phobius"/>
    </source>
</evidence>
<keyword evidence="1" id="KW-0472">Membrane</keyword>
<evidence type="ECO:0000313" key="4">
    <source>
        <dbReference type="Proteomes" id="UP000610303"/>
    </source>
</evidence>
<proteinExistence type="predicted"/>
<dbReference type="RefSeq" id="WP_189083320.1">
    <property type="nucleotide sequence ID" value="NZ_BMRJ01000001.1"/>
</dbReference>
<feature type="chain" id="PRO_5039423469" description="Integral membrane protein" evidence="2">
    <location>
        <begin position="30"/>
        <end position="213"/>
    </location>
</feature>
<evidence type="ECO:0000256" key="2">
    <source>
        <dbReference type="SAM" id="SignalP"/>
    </source>
</evidence>
<evidence type="ECO:0008006" key="5">
    <source>
        <dbReference type="Google" id="ProtNLM"/>
    </source>
</evidence>
<keyword evidence="4" id="KW-1185">Reference proteome</keyword>
<feature type="transmembrane region" description="Helical" evidence="1">
    <location>
        <begin position="125"/>
        <end position="145"/>
    </location>
</feature>
<feature type="transmembrane region" description="Helical" evidence="1">
    <location>
        <begin position="62"/>
        <end position="83"/>
    </location>
</feature>
<dbReference type="Proteomes" id="UP000610303">
    <property type="component" value="Unassembled WGS sequence"/>
</dbReference>
<feature type="signal peptide" evidence="2">
    <location>
        <begin position="1"/>
        <end position="29"/>
    </location>
</feature>
<protein>
    <recommendedName>
        <fullName evidence="5">Integral membrane protein</fullName>
    </recommendedName>
</protein>
<keyword evidence="1" id="KW-0812">Transmembrane</keyword>
<name>A0A918C977_AGRME</name>
<reference evidence="3" key="2">
    <citation type="submission" date="2020-09" db="EMBL/GenBank/DDBJ databases">
        <authorList>
            <person name="Sun Q."/>
            <person name="Ohkuma M."/>
        </authorList>
    </citation>
    <scope>NUCLEOTIDE SEQUENCE</scope>
    <source>
        <strain evidence="3">JCM 3346</strain>
    </source>
</reference>
<sequence>MNRATQLARGAAAAAVALFLAAFSHGVAAGEAPGWPGLALSAFVALAVSVTLVGRRSSPLRVVLATAASQLVFHLLFSVGAGAGGGALLRVSGDAHHPTVTMLPDASAGSLTSGAAVVGHGHTDAAMLLGHVLAWLATVAYLLAVEAAAWRSLRRAARAVLVRAVDEASALAAIPVPAGPLVRPLARDRARLRGRQLLAQLRHRGPPRHPAFA</sequence>
<keyword evidence="2" id="KW-0732">Signal</keyword>
<comment type="caution">
    <text evidence="3">The sequence shown here is derived from an EMBL/GenBank/DDBJ whole genome shotgun (WGS) entry which is preliminary data.</text>
</comment>